<dbReference type="EMBL" id="NWUJ01000003">
    <property type="protein sequence ID" value="PFH36453.1"/>
    <property type="molecule type" value="Genomic_DNA"/>
</dbReference>
<dbReference type="GO" id="GO:0008233">
    <property type="term" value="F:peptidase activity"/>
    <property type="evidence" value="ECO:0007669"/>
    <property type="project" value="UniProtKB-KW"/>
</dbReference>
<comment type="caution">
    <text evidence="6">The sequence shown here is derived from an EMBL/GenBank/DDBJ whole genome shotgun (WGS) entry which is preliminary data.</text>
</comment>
<dbReference type="InterPro" id="IPR042266">
    <property type="entry name" value="PPPDE_sf"/>
</dbReference>
<comment type="similarity">
    <text evidence="1">Belongs to the DeSI family.</text>
</comment>
<feature type="region of interest" description="Disordered" evidence="4">
    <location>
        <begin position="458"/>
        <end position="587"/>
    </location>
</feature>
<feature type="compositionally biased region" description="Basic and acidic residues" evidence="4">
    <location>
        <begin position="220"/>
        <end position="232"/>
    </location>
</feature>
<dbReference type="AlphaFoldDB" id="A0A2A9ML90"/>
<feature type="region of interest" description="Disordered" evidence="4">
    <location>
        <begin position="1"/>
        <end position="24"/>
    </location>
</feature>
<feature type="region of interest" description="Disordered" evidence="4">
    <location>
        <begin position="949"/>
        <end position="1006"/>
    </location>
</feature>
<accession>A0A2A9ML90</accession>
<name>A0A2A9ML90_BESBE</name>
<dbReference type="GO" id="GO:0006508">
    <property type="term" value="P:proteolysis"/>
    <property type="evidence" value="ECO:0007669"/>
    <property type="project" value="UniProtKB-KW"/>
</dbReference>
<keyword evidence="3" id="KW-0378">Hydrolase</keyword>
<feature type="compositionally biased region" description="Basic and acidic residues" evidence="4">
    <location>
        <begin position="603"/>
        <end position="617"/>
    </location>
</feature>
<dbReference type="KEGG" id="bbes:BESB_046450"/>
<dbReference type="STRING" id="94643.A0A2A9ML90"/>
<feature type="domain" description="PPPDE" evidence="5">
    <location>
        <begin position="26"/>
        <end position="169"/>
    </location>
</feature>
<evidence type="ECO:0000256" key="3">
    <source>
        <dbReference type="ARBA" id="ARBA00022801"/>
    </source>
</evidence>
<dbReference type="Gene3D" id="3.90.1720.30">
    <property type="entry name" value="PPPDE domains"/>
    <property type="match status" value="1"/>
</dbReference>
<organism evidence="6 7">
    <name type="scientific">Besnoitia besnoiti</name>
    <name type="common">Apicomplexan protozoan</name>
    <dbReference type="NCBI Taxonomy" id="94643"/>
    <lineage>
        <taxon>Eukaryota</taxon>
        <taxon>Sar</taxon>
        <taxon>Alveolata</taxon>
        <taxon>Apicomplexa</taxon>
        <taxon>Conoidasida</taxon>
        <taxon>Coccidia</taxon>
        <taxon>Eucoccidiorida</taxon>
        <taxon>Eimeriorina</taxon>
        <taxon>Sarcocystidae</taxon>
        <taxon>Besnoitia</taxon>
    </lineage>
</organism>
<feature type="compositionally biased region" description="Acidic residues" evidence="4">
    <location>
        <begin position="525"/>
        <end position="540"/>
    </location>
</feature>
<dbReference type="GeneID" id="40309575"/>
<dbReference type="Pfam" id="PF05903">
    <property type="entry name" value="Peptidase_C97"/>
    <property type="match status" value="1"/>
</dbReference>
<feature type="compositionally biased region" description="Low complexity" evidence="4">
    <location>
        <begin position="699"/>
        <end position="716"/>
    </location>
</feature>
<reference evidence="6 7" key="1">
    <citation type="submission" date="2017-09" db="EMBL/GenBank/DDBJ databases">
        <title>Genome sequencing of Besnoitia besnoiti strain Bb-Ger1.</title>
        <authorList>
            <person name="Schares G."/>
            <person name="Venepally P."/>
            <person name="Lorenzi H.A."/>
        </authorList>
    </citation>
    <scope>NUCLEOTIDE SEQUENCE [LARGE SCALE GENOMIC DNA]</scope>
    <source>
        <strain evidence="6 7">Bb-Ger1</strain>
    </source>
</reference>
<evidence type="ECO:0000256" key="4">
    <source>
        <dbReference type="SAM" id="MobiDB-lite"/>
    </source>
</evidence>
<feature type="compositionally biased region" description="Basic and acidic residues" evidence="4">
    <location>
        <begin position="753"/>
        <end position="767"/>
    </location>
</feature>
<dbReference type="InterPro" id="IPR008580">
    <property type="entry name" value="PPPDE_dom"/>
</dbReference>
<feature type="compositionally biased region" description="Low complexity" evidence="4">
    <location>
        <begin position="867"/>
        <end position="877"/>
    </location>
</feature>
<evidence type="ECO:0000259" key="5">
    <source>
        <dbReference type="PROSITE" id="PS51858"/>
    </source>
</evidence>
<keyword evidence="2" id="KW-0645">Protease</keyword>
<feature type="region of interest" description="Disordered" evidence="4">
    <location>
        <begin position="312"/>
        <end position="358"/>
    </location>
</feature>
<dbReference type="RefSeq" id="XP_029220462.1">
    <property type="nucleotide sequence ID" value="XM_029363096.1"/>
</dbReference>
<dbReference type="GO" id="GO:0070646">
    <property type="term" value="P:protein modification by small protein removal"/>
    <property type="evidence" value="ECO:0007669"/>
    <property type="project" value="TreeGrafter"/>
</dbReference>
<dbReference type="VEuPathDB" id="ToxoDB:BESB_046450"/>
<feature type="compositionally biased region" description="Polar residues" evidence="4">
    <location>
        <begin position="669"/>
        <end position="680"/>
    </location>
</feature>
<feature type="compositionally biased region" description="Pro residues" evidence="4">
    <location>
        <begin position="491"/>
        <end position="501"/>
    </location>
</feature>
<feature type="compositionally biased region" description="Basic and acidic residues" evidence="4">
    <location>
        <begin position="898"/>
        <end position="925"/>
    </location>
</feature>
<feature type="compositionally biased region" description="Acidic residues" evidence="4">
    <location>
        <begin position="821"/>
        <end position="832"/>
    </location>
</feature>
<feature type="region of interest" description="Disordered" evidence="4">
    <location>
        <begin position="742"/>
        <end position="779"/>
    </location>
</feature>
<proteinExistence type="inferred from homology"/>
<sequence length="1082" mass="118029">MPRAERAGVGTRPPASPGSGERQPRHAVRLKVFDLSKGMAKIYGGLFISDEKKGVWHTNVEVFGLEYFYMSTICICRSGMGWPGEQQLTDRIDLGTTERTPLEVEAFLRTQQQIFTPDKYDMFKHNCNHFSNLLLRFLNSRMRVPSYILSLPDRVLQTTLGKLLHPFLMAAMDCMKADLRRNADKAELSGEIFFYGGVEPLLDPNDGPTRRFLKQVAREVQRERRTTREKKASSPPPRLLEGAVKGRPAAVVSESSSSLLSPSSPLRCFSSRSSSSRTHSEWPHGADFAGLVRTLQRAPGLVAAVSEASLFHSEDRRPSGGERSFATSFAQTRREREARSADESVLQREGRQSSSAYRWHDGTDELCAASGLAAFLPLPERPSQSEESGERVTWARKADAFAAVAQDGAPAGFARGPVSAQHFSSRAGRCGGVVTAAAEGQREDLDLFRDVADEEEVGRGSHGALSGLSPSRCADSVAQAGRATAHMRQAPPSPVNAPPVRLPRAHDPVSAFAPAPEGDSPPDAASEETSEMWWGCEEEREGGARSTGRQVLSAGEAAERQRGAEADSDAQSEIHRPPRSRSLADDCLIVTEEGRPRWGRAEDWREGREESLRRWSEDVDEDVSHLASGSEGDRRFLGAGSDVESERALTGSSRDQQPTKYLAHKGAGSRSSRNASNQGADTLGWRLSPPPSSRSTHAPSPFVSSSSSSSSVVPYSGTSAPGPWRLHARAQSGEILVVTSPEAAAQRDAWGPEDARDVAEAEERPAVAEEDEGWGLAPQAADPSNRFYFDACGGGSGFAGGAPLDEAESASLLLTSSASDREDEEENEEQDECLQSLRERAGSRFYAETVDGERERGQSFRRGSRGGSRSMSSWASRNKQLSCPLGDAGGEGETGPPESKREEPVDVFAFHEDEAPRNDRADQARRDVLDRRKEEQNLEAEFERLHSSFFTLPSGPESSRSESAAEDVFAGGPSHSDAFCSPSPQRPSGFHSPPSDHYGTALSSPTRSFSFSRRKALRQSSSRSESWYSAMTVTPMRLQSSERTRLRTAALYLGVRQIYEYICILYLVAVSARLIVADNVNP</sequence>
<dbReference type="PROSITE" id="PS51858">
    <property type="entry name" value="PPPDE"/>
    <property type="match status" value="1"/>
</dbReference>
<evidence type="ECO:0000313" key="7">
    <source>
        <dbReference type="Proteomes" id="UP000224006"/>
    </source>
</evidence>
<evidence type="ECO:0000256" key="2">
    <source>
        <dbReference type="ARBA" id="ARBA00022670"/>
    </source>
</evidence>
<feature type="region of interest" description="Disordered" evidence="4">
    <location>
        <begin position="809"/>
        <end position="925"/>
    </location>
</feature>
<protein>
    <submittedName>
        <fullName evidence="6">DUF862 domain-containing protein</fullName>
    </submittedName>
</protein>
<dbReference type="OrthoDB" id="331644at2759"/>
<evidence type="ECO:0000256" key="1">
    <source>
        <dbReference type="ARBA" id="ARBA00008140"/>
    </source>
</evidence>
<feature type="compositionally biased region" description="Polar residues" evidence="4">
    <location>
        <begin position="650"/>
        <end position="659"/>
    </location>
</feature>
<evidence type="ECO:0000313" key="6">
    <source>
        <dbReference type="EMBL" id="PFH36453.1"/>
    </source>
</evidence>
<gene>
    <name evidence="6" type="ORF">BESB_046450</name>
</gene>
<feature type="region of interest" description="Disordered" evidence="4">
    <location>
        <begin position="220"/>
        <end position="283"/>
    </location>
</feature>
<feature type="compositionally biased region" description="Basic and acidic residues" evidence="4">
    <location>
        <begin position="332"/>
        <end position="351"/>
    </location>
</feature>
<dbReference type="SMART" id="SM01179">
    <property type="entry name" value="DUF862"/>
    <property type="match status" value="1"/>
</dbReference>
<dbReference type="PANTHER" id="PTHR12378:SF7">
    <property type="entry name" value="DESUMOYLATING ISOPEPTIDASE 1"/>
    <property type="match status" value="1"/>
</dbReference>
<dbReference type="PANTHER" id="PTHR12378">
    <property type="entry name" value="DESUMOYLATING ISOPEPTIDASE"/>
    <property type="match status" value="1"/>
</dbReference>
<feature type="region of interest" description="Disordered" evidence="4">
    <location>
        <begin position="603"/>
        <end position="726"/>
    </location>
</feature>
<keyword evidence="7" id="KW-1185">Reference proteome</keyword>
<feature type="compositionally biased region" description="Low complexity" evidence="4">
    <location>
        <begin position="809"/>
        <end position="818"/>
    </location>
</feature>
<feature type="compositionally biased region" description="Low complexity" evidence="4">
    <location>
        <begin position="253"/>
        <end position="277"/>
    </location>
</feature>
<dbReference type="Proteomes" id="UP000224006">
    <property type="component" value="Chromosome III"/>
</dbReference>
<feature type="compositionally biased region" description="Polar residues" evidence="4">
    <location>
        <begin position="949"/>
        <end position="962"/>
    </location>
</feature>